<feature type="transmembrane region" description="Helical" evidence="1">
    <location>
        <begin position="72"/>
        <end position="94"/>
    </location>
</feature>
<gene>
    <name evidence="2" type="ORF">GCM10011369_30600</name>
</gene>
<keyword evidence="3" id="KW-1185">Reference proteome</keyword>
<proteinExistence type="predicted"/>
<protein>
    <recommendedName>
        <fullName evidence="4">DUF2975 domain-containing protein</fullName>
    </recommendedName>
</protein>
<comment type="caution">
    <text evidence="2">The sequence shown here is derived from an EMBL/GenBank/DDBJ whole genome shotgun (WGS) entry which is preliminary data.</text>
</comment>
<evidence type="ECO:0000313" key="2">
    <source>
        <dbReference type="EMBL" id="GGA86415.1"/>
    </source>
</evidence>
<evidence type="ECO:0000256" key="1">
    <source>
        <dbReference type="SAM" id="Phobius"/>
    </source>
</evidence>
<keyword evidence="1" id="KW-0812">Transmembrane</keyword>
<keyword evidence="1" id="KW-1133">Transmembrane helix</keyword>
<dbReference type="AlphaFoldDB" id="A0A8J2U8J9"/>
<organism evidence="2 3">
    <name type="scientific">Neiella marina</name>
    <dbReference type="NCBI Taxonomy" id="508461"/>
    <lineage>
        <taxon>Bacteria</taxon>
        <taxon>Pseudomonadati</taxon>
        <taxon>Pseudomonadota</taxon>
        <taxon>Gammaproteobacteria</taxon>
        <taxon>Alteromonadales</taxon>
        <taxon>Echinimonadaceae</taxon>
        <taxon>Neiella</taxon>
    </lineage>
</organism>
<keyword evidence="1" id="KW-0472">Membrane</keyword>
<dbReference type="EMBL" id="BMDX01000020">
    <property type="protein sequence ID" value="GGA86415.1"/>
    <property type="molecule type" value="Genomic_DNA"/>
</dbReference>
<evidence type="ECO:0000313" key="3">
    <source>
        <dbReference type="Proteomes" id="UP000619743"/>
    </source>
</evidence>
<sequence>MTTLSDRQRLKIQRVSRLVSLLAIWGTGLTGVLAALCATITVIHISSSTADLQSYFDHVSVDFNGLSQMQQVSLLISISLLLTLVTACFYRLYCLFRCFYQTGVFSSQAIRSAKYLAWTFSSTFLLVVVSDLVIALPTQSEALKAYASNTYFQDAILLGVVWVGVWILEYGHALLIENEMTI</sequence>
<feature type="transmembrane region" description="Helical" evidence="1">
    <location>
        <begin position="115"/>
        <end position="136"/>
    </location>
</feature>
<feature type="transmembrane region" description="Helical" evidence="1">
    <location>
        <begin position="156"/>
        <end position="176"/>
    </location>
</feature>
<name>A0A8J2U8J9_9GAMM</name>
<reference evidence="3" key="1">
    <citation type="journal article" date="2019" name="Int. J. Syst. Evol. Microbiol.">
        <title>The Global Catalogue of Microorganisms (GCM) 10K type strain sequencing project: providing services to taxonomists for standard genome sequencing and annotation.</title>
        <authorList>
            <consortium name="The Broad Institute Genomics Platform"/>
            <consortium name="The Broad Institute Genome Sequencing Center for Infectious Disease"/>
            <person name="Wu L."/>
            <person name="Ma J."/>
        </authorList>
    </citation>
    <scope>NUCLEOTIDE SEQUENCE [LARGE SCALE GENOMIC DNA]</scope>
    <source>
        <strain evidence="3">CGMCC 1.10130</strain>
    </source>
</reference>
<feature type="transmembrane region" description="Helical" evidence="1">
    <location>
        <begin position="21"/>
        <end position="45"/>
    </location>
</feature>
<accession>A0A8J2U8J9</accession>
<evidence type="ECO:0008006" key="4">
    <source>
        <dbReference type="Google" id="ProtNLM"/>
    </source>
</evidence>
<dbReference type="RefSeq" id="WP_087507041.1">
    <property type="nucleotide sequence ID" value="NZ_BMDX01000020.1"/>
</dbReference>
<dbReference type="Proteomes" id="UP000619743">
    <property type="component" value="Unassembled WGS sequence"/>
</dbReference>